<keyword evidence="4" id="KW-0378">Hydrolase</keyword>
<feature type="domain" description="Formamidopyrimidine-DNA glycosylase catalytic" evidence="10">
    <location>
        <begin position="1"/>
        <end position="79"/>
    </location>
</feature>
<dbReference type="SUPFAM" id="SSF81624">
    <property type="entry name" value="N-terminal domain of MutM-like DNA repair proteins"/>
    <property type="match status" value="1"/>
</dbReference>
<dbReference type="GO" id="GO:0034039">
    <property type="term" value="F:8-oxo-7,8-dihydroguanine DNA N-glycosylase activity"/>
    <property type="evidence" value="ECO:0007669"/>
    <property type="project" value="TreeGrafter"/>
</dbReference>
<gene>
    <name evidence="11" type="ORF">METZ01_LOCUS153413</name>
</gene>
<dbReference type="InterPro" id="IPR015886">
    <property type="entry name" value="H2TH_FPG"/>
</dbReference>
<comment type="catalytic activity">
    <reaction evidence="1">
        <text>Hydrolysis of DNA containing ring-opened 7-methylguanine residues, releasing 2,6-diamino-4-hydroxy-5-(N-methyl)formamidopyrimidine.</text>
        <dbReference type="EC" id="3.2.2.23"/>
    </reaction>
</comment>
<evidence type="ECO:0000256" key="7">
    <source>
        <dbReference type="ARBA" id="ARBA00023239"/>
    </source>
</evidence>
<evidence type="ECO:0000256" key="3">
    <source>
        <dbReference type="ARBA" id="ARBA00022763"/>
    </source>
</evidence>
<evidence type="ECO:0000256" key="9">
    <source>
        <dbReference type="ARBA" id="ARBA00023295"/>
    </source>
</evidence>
<sequence length="240" mass="26345">KNRKSFTSLLAGLKVRSVKRLGLYLLVDLDDGNLMVVHLGEGALLRRHANKDAVARGTELTVTFTSKGQVRLVDPGGTSEVCLVPAGDLLSEFPALAALGLDPVGEPVSWTSFAGQVIPRAGDLKVLLGDDSLVVGLGDVYIDEVLFHAGLRHDRQSDSLSIQEVRRLYRALVETVHEAVKYRGTSLEDRPFTDVFGVPGEFAQHLAVYGREGQLSPRSRAPIQRTKYKGRWTYYCDTQV</sequence>
<dbReference type="Gene3D" id="3.20.190.10">
    <property type="entry name" value="MutM-like, N-terminal"/>
    <property type="match status" value="1"/>
</dbReference>
<dbReference type="Gene3D" id="1.10.8.50">
    <property type="match status" value="1"/>
</dbReference>
<dbReference type="Pfam" id="PF01149">
    <property type="entry name" value="Fapy_DNA_glyco"/>
    <property type="match status" value="1"/>
</dbReference>
<keyword evidence="5" id="KW-0238">DNA-binding</keyword>
<dbReference type="Pfam" id="PF06831">
    <property type="entry name" value="H2TH"/>
    <property type="match status" value="1"/>
</dbReference>
<organism evidence="11">
    <name type="scientific">marine metagenome</name>
    <dbReference type="NCBI Taxonomy" id="408172"/>
    <lineage>
        <taxon>unclassified sequences</taxon>
        <taxon>metagenomes</taxon>
        <taxon>ecological metagenomes</taxon>
    </lineage>
</organism>
<dbReference type="PANTHER" id="PTHR22993">
    <property type="entry name" value="FORMAMIDOPYRIMIDINE-DNA GLYCOSYLASE"/>
    <property type="match status" value="1"/>
</dbReference>
<keyword evidence="3" id="KW-0227">DNA damage</keyword>
<dbReference type="AlphaFoldDB" id="A0A382AGQ5"/>
<evidence type="ECO:0000256" key="6">
    <source>
        <dbReference type="ARBA" id="ARBA00023204"/>
    </source>
</evidence>
<evidence type="ECO:0000313" key="11">
    <source>
        <dbReference type="EMBL" id="SVB00559.1"/>
    </source>
</evidence>
<dbReference type="SMART" id="SM01232">
    <property type="entry name" value="H2TH"/>
    <property type="match status" value="1"/>
</dbReference>
<reference evidence="11" key="1">
    <citation type="submission" date="2018-05" db="EMBL/GenBank/DDBJ databases">
        <authorList>
            <person name="Lanie J.A."/>
            <person name="Ng W.-L."/>
            <person name="Kazmierczak K.M."/>
            <person name="Andrzejewski T.M."/>
            <person name="Davidsen T.M."/>
            <person name="Wayne K.J."/>
            <person name="Tettelin H."/>
            <person name="Glass J.I."/>
            <person name="Rusch D."/>
            <person name="Podicherti R."/>
            <person name="Tsui H.-C.T."/>
            <person name="Winkler M.E."/>
        </authorList>
    </citation>
    <scope>NUCLEOTIDE SEQUENCE</scope>
</reference>
<comment type="similarity">
    <text evidence="2">Belongs to the FPG family.</text>
</comment>
<dbReference type="GO" id="GO:0016829">
    <property type="term" value="F:lyase activity"/>
    <property type="evidence" value="ECO:0007669"/>
    <property type="project" value="UniProtKB-KW"/>
</dbReference>
<name>A0A382AGQ5_9ZZZZ</name>
<dbReference type="PANTHER" id="PTHR22993:SF9">
    <property type="entry name" value="FORMAMIDOPYRIMIDINE-DNA GLYCOSYLASE"/>
    <property type="match status" value="1"/>
</dbReference>
<keyword evidence="8" id="KW-0511">Multifunctional enzyme</keyword>
<dbReference type="GO" id="GO:0003684">
    <property type="term" value="F:damaged DNA binding"/>
    <property type="evidence" value="ECO:0007669"/>
    <property type="project" value="InterPro"/>
</dbReference>
<keyword evidence="6" id="KW-0234">DNA repair</keyword>
<evidence type="ECO:0000256" key="8">
    <source>
        <dbReference type="ARBA" id="ARBA00023268"/>
    </source>
</evidence>
<feature type="non-terminal residue" evidence="11">
    <location>
        <position position="1"/>
    </location>
</feature>
<protein>
    <recommendedName>
        <fullName evidence="10">Formamidopyrimidine-DNA glycosylase catalytic domain-containing protein</fullName>
    </recommendedName>
</protein>
<keyword evidence="9" id="KW-0326">Glycosidase</keyword>
<dbReference type="GO" id="GO:0006284">
    <property type="term" value="P:base-excision repair"/>
    <property type="evidence" value="ECO:0007669"/>
    <property type="project" value="InterPro"/>
</dbReference>
<evidence type="ECO:0000256" key="2">
    <source>
        <dbReference type="ARBA" id="ARBA00009409"/>
    </source>
</evidence>
<keyword evidence="7" id="KW-0456">Lyase</keyword>
<dbReference type="InterPro" id="IPR012319">
    <property type="entry name" value="FPG_cat"/>
</dbReference>
<dbReference type="InterPro" id="IPR035937">
    <property type="entry name" value="FPG_N"/>
</dbReference>
<evidence type="ECO:0000259" key="10">
    <source>
        <dbReference type="PROSITE" id="PS51068"/>
    </source>
</evidence>
<dbReference type="SUPFAM" id="SSF57716">
    <property type="entry name" value="Glucocorticoid receptor-like (DNA-binding domain)"/>
    <property type="match status" value="1"/>
</dbReference>
<dbReference type="GO" id="GO:0008270">
    <property type="term" value="F:zinc ion binding"/>
    <property type="evidence" value="ECO:0007669"/>
    <property type="project" value="InterPro"/>
</dbReference>
<proteinExistence type="inferred from homology"/>
<evidence type="ECO:0000256" key="1">
    <source>
        <dbReference type="ARBA" id="ARBA00001668"/>
    </source>
</evidence>
<evidence type="ECO:0000256" key="4">
    <source>
        <dbReference type="ARBA" id="ARBA00022801"/>
    </source>
</evidence>
<dbReference type="GO" id="GO:0003906">
    <property type="term" value="F:DNA-(apurinic or apyrimidinic site) endonuclease activity"/>
    <property type="evidence" value="ECO:0007669"/>
    <property type="project" value="InterPro"/>
</dbReference>
<dbReference type="InterPro" id="IPR010979">
    <property type="entry name" value="Ribosomal_uS13-like_H2TH"/>
</dbReference>
<accession>A0A382AGQ5</accession>
<evidence type="ECO:0000256" key="5">
    <source>
        <dbReference type="ARBA" id="ARBA00023125"/>
    </source>
</evidence>
<dbReference type="SUPFAM" id="SSF46946">
    <property type="entry name" value="S13-like H2TH domain"/>
    <property type="match status" value="1"/>
</dbReference>
<dbReference type="PROSITE" id="PS51068">
    <property type="entry name" value="FPG_CAT"/>
    <property type="match status" value="1"/>
</dbReference>
<dbReference type="EMBL" id="UINC01025279">
    <property type="protein sequence ID" value="SVB00559.1"/>
    <property type="molecule type" value="Genomic_DNA"/>
</dbReference>